<dbReference type="Gene3D" id="2.60.40.10">
    <property type="entry name" value="Immunoglobulins"/>
    <property type="match status" value="1"/>
</dbReference>
<proteinExistence type="predicted"/>
<reference evidence="2 3" key="1">
    <citation type="submission" date="2019-07" db="EMBL/GenBank/DDBJ databases">
        <authorList>
            <person name="Huq M.A."/>
        </authorList>
    </citation>
    <scope>NUCLEOTIDE SEQUENCE [LARGE SCALE GENOMIC DNA]</scope>
    <source>
        <strain evidence="2 3">MAH-3</strain>
    </source>
</reference>
<dbReference type="InterPro" id="IPR013783">
    <property type="entry name" value="Ig-like_fold"/>
</dbReference>
<evidence type="ECO:0000313" key="2">
    <source>
        <dbReference type="EMBL" id="TSJ44845.1"/>
    </source>
</evidence>
<dbReference type="InterPro" id="IPR022409">
    <property type="entry name" value="PKD/Chitinase_dom"/>
</dbReference>
<dbReference type="EMBL" id="VLPL01000004">
    <property type="protein sequence ID" value="TSJ44845.1"/>
    <property type="molecule type" value="Genomic_DNA"/>
</dbReference>
<feature type="domain" description="PKD" evidence="1">
    <location>
        <begin position="617"/>
        <end position="696"/>
    </location>
</feature>
<dbReference type="Gene3D" id="2.60.40.4070">
    <property type="match status" value="1"/>
</dbReference>
<dbReference type="Pfam" id="PF00801">
    <property type="entry name" value="PKD"/>
    <property type="match status" value="1"/>
</dbReference>
<dbReference type="InterPro" id="IPR000601">
    <property type="entry name" value="PKD_dom"/>
</dbReference>
<protein>
    <submittedName>
        <fullName evidence="2">T9SS type B sorting domain-containing protein</fullName>
    </submittedName>
</protein>
<dbReference type="InterPro" id="IPR026341">
    <property type="entry name" value="T9SS_type_B"/>
</dbReference>
<evidence type="ECO:0000259" key="1">
    <source>
        <dbReference type="PROSITE" id="PS50093"/>
    </source>
</evidence>
<name>A0A556MY56_9FLAO</name>
<organism evidence="2 3">
    <name type="scientific">Fluviicola chungangensis</name>
    <dbReference type="NCBI Taxonomy" id="2597671"/>
    <lineage>
        <taxon>Bacteria</taxon>
        <taxon>Pseudomonadati</taxon>
        <taxon>Bacteroidota</taxon>
        <taxon>Flavobacteriia</taxon>
        <taxon>Flavobacteriales</taxon>
        <taxon>Crocinitomicaceae</taxon>
        <taxon>Fluviicola</taxon>
    </lineage>
</organism>
<gene>
    <name evidence="2" type="ORF">FO442_09610</name>
</gene>
<evidence type="ECO:0000313" key="3">
    <source>
        <dbReference type="Proteomes" id="UP000316008"/>
    </source>
</evidence>
<comment type="caution">
    <text evidence="2">The sequence shown here is derived from an EMBL/GenBank/DDBJ whole genome shotgun (WGS) entry which is preliminary data.</text>
</comment>
<dbReference type="Proteomes" id="UP000316008">
    <property type="component" value="Unassembled WGS sequence"/>
</dbReference>
<dbReference type="PROSITE" id="PS50093">
    <property type="entry name" value="PKD"/>
    <property type="match status" value="1"/>
</dbReference>
<keyword evidence="3" id="KW-1185">Reference proteome</keyword>
<accession>A0A556MY56</accession>
<dbReference type="CDD" id="cd00146">
    <property type="entry name" value="PKD"/>
    <property type="match status" value="1"/>
</dbReference>
<dbReference type="OrthoDB" id="1391397at2"/>
<dbReference type="Gene3D" id="2.60.120.260">
    <property type="entry name" value="Galactose-binding domain-like"/>
    <property type="match status" value="1"/>
</dbReference>
<dbReference type="NCBIfam" id="TIGR04131">
    <property type="entry name" value="Bac_Flav_CTERM"/>
    <property type="match status" value="1"/>
</dbReference>
<dbReference type="SUPFAM" id="SSF49299">
    <property type="entry name" value="PKD domain"/>
    <property type="match status" value="1"/>
</dbReference>
<dbReference type="SMART" id="SM00089">
    <property type="entry name" value="PKD"/>
    <property type="match status" value="1"/>
</dbReference>
<dbReference type="InterPro" id="IPR035986">
    <property type="entry name" value="PKD_dom_sf"/>
</dbReference>
<sequence>MKKKTEEAKHCLTFPYIFRSMNDTSRFGCMKTFALIIALVSFTHVSIAQIASDNLSWVSTNSVTSATSPSFNTCSGPVSYTITSSLGFRNISAAGDPNYTTGMVTPAAIFDPSLTIPITITFSQSICNVRIRFADLDGGQNEYLNAISPAYSSLTDVIGDFSNPGNSSQVNANVDNASGWVEWNGPITSISFNYNRPGPGCGLIIDSMIFECCTSSPCSQFPQLNLGNDTLLCQGQSLNLVAPIGYDSYAWNILPGNQPDVTITAPASVVLNVVNYTANLVQNGDFESGNTGFTTGYGPGTGGAFGLLTNPSTYAITTSPNLVHNNFGACSDLGTTGPGNMLVVNGSNVPNTTVWSQVITVDPNVDYSFSAWVTSVENITQPNVAVLQFFINGVQIGPVFSPTLLSCNWQQFSQFWNSGANTSATISIIAQVSSGNNDFAIDNITFNTVCPQSDTIVISYDPAQISAGPNVTFCENEPETITATANFANPNFTWVSGQTGATIAPTASGNYIVQALSPNGCNLKDTVAVTIKAMPWDFDTVAAIPSDCGTNNGAVYVLMTGNFIGQPLYTWNGPGANNPNQINASVWQNLSPGWYYIDVENNGCHRNDSVLVTPLNPPVANVSANPTSGYGPLSVTFTNGSTNANSFDWYFGNGNSTTANDLSSQNQVYDSVGTYLVTLVAINGTCTDTATIAVTVIPPYVPPVIPPIVPVDLKTPNIFTPNGDHVNDFFTFELLNIKSLDVTIVNRWGNPVYTSSAVPFSWDGKDAAGNMMDEGVYFYKYTAKGAQDELLEGQGFVQLFK</sequence>
<dbReference type="Pfam" id="PF13585">
    <property type="entry name" value="CHU_C"/>
    <property type="match status" value="1"/>
</dbReference>
<dbReference type="AlphaFoldDB" id="A0A556MY56"/>